<dbReference type="AlphaFoldDB" id="A0A143PNF9"/>
<dbReference type="Gene3D" id="3.30.420.140">
    <property type="entry name" value="YqgF/RNase H-like domain"/>
    <property type="match status" value="1"/>
</dbReference>
<reference evidence="8" key="2">
    <citation type="submission" date="2016-04" db="EMBL/GenBank/DDBJ databases">
        <title>First Complete Genome Sequence of a Subdivision 6 Acidobacterium.</title>
        <authorList>
            <person name="Huang S."/>
            <person name="Vieira S."/>
            <person name="Bunk B."/>
            <person name="Riedel T."/>
            <person name="Sproeer C."/>
            <person name="Overmann J."/>
        </authorList>
    </citation>
    <scope>NUCLEOTIDE SEQUENCE [LARGE SCALE GENOMIC DNA]</scope>
    <source>
        <strain evidence="8">DSM 100886 HEG_-6_39</strain>
    </source>
</reference>
<comment type="function">
    <text evidence="5">Could be a nuclease involved in processing of the 5'-end of pre-16S rRNA.</text>
</comment>
<sequence>MSVRVLAFDLGARRTGVAISDASGTLARPLEVVQGPSLKAQWAALLGVISRVQAEDPALAAIVVGVPHRLDGTATDFTPKALDFIERLSRRVPVPVVPLDERLTSVEAEALLAEHESDWRRRKARLDAAAAAVLLQEYLDSRTRAPLA</sequence>
<dbReference type="PANTHER" id="PTHR33317">
    <property type="entry name" value="POLYNUCLEOTIDYL TRANSFERASE, RIBONUCLEASE H-LIKE SUPERFAMILY PROTEIN"/>
    <property type="match status" value="1"/>
</dbReference>
<dbReference type="InterPro" id="IPR005227">
    <property type="entry name" value="YqgF"/>
</dbReference>
<dbReference type="GO" id="GO:0005829">
    <property type="term" value="C:cytosol"/>
    <property type="evidence" value="ECO:0007669"/>
    <property type="project" value="TreeGrafter"/>
</dbReference>
<protein>
    <recommendedName>
        <fullName evidence="5">Putative pre-16S rRNA nuclease</fullName>
        <ecNumber evidence="5">3.1.-.-</ecNumber>
    </recommendedName>
</protein>
<dbReference type="Proteomes" id="UP000076079">
    <property type="component" value="Chromosome"/>
</dbReference>
<dbReference type="GO" id="GO:0016788">
    <property type="term" value="F:hydrolase activity, acting on ester bonds"/>
    <property type="evidence" value="ECO:0007669"/>
    <property type="project" value="UniProtKB-UniRule"/>
</dbReference>
<dbReference type="InterPro" id="IPR037027">
    <property type="entry name" value="YqgF/RNaseH-like_dom_sf"/>
</dbReference>
<evidence type="ECO:0000256" key="5">
    <source>
        <dbReference type="HAMAP-Rule" id="MF_00651"/>
    </source>
</evidence>
<dbReference type="InterPro" id="IPR012337">
    <property type="entry name" value="RNaseH-like_sf"/>
</dbReference>
<dbReference type="GO" id="GO:0004518">
    <property type="term" value="F:nuclease activity"/>
    <property type="evidence" value="ECO:0007669"/>
    <property type="project" value="UniProtKB-KW"/>
</dbReference>
<dbReference type="InterPro" id="IPR006641">
    <property type="entry name" value="YqgF/RNaseH-like_dom"/>
</dbReference>
<keyword evidence="8" id="KW-1185">Reference proteome</keyword>
<dbReference type="GO" id="GO:0000967">
    <property type="term" value="P:rRNA 5'-end processing"/>
    <property type="evidence" value="ECO:0007669"/>
    <property type="project" value="UniProtKB-UniRule"/>
</dbReference>
<gene>
    <name evidence="7" type="primary">yrrK</name>
    <name evidence="7" type="ORF">LuPra_02860</name>
</gene>
<dbReference type="PATRIC" id="fig|1813736.3.peg.3050"/>
<evidence type="ECO:0000256" key="4">
    <source>
        <dbReference type="ARBA" id="ARBA00022801"/>
    </source>
</evidence>
<dbReference type="EC" id="3.1.-.-" evidence="5"/>
<keyword evidence="1 5" id="KW-0963">Cytoplasm</keyword>
<dbReference type="STRING" id="1855912.LuPra_02860"/>
<keyword evidence="2 5" id="KW-0690">Ribosome biogenesis</keyword>
<dbReference type="PANTHER" id="PTHR33317:SF4">
    <property type="entry name" value="POLYNUCLEOTIDYL TRANSFERASE, RIBONUCLEASE H-LIKE SUPERFAMILY PROTEIN"/>
    <property type="match status" value="1"/>
</dbReference>
<comment type="subcellular location">
    <subcellularLocation>
        <location evidence="5">Cytoplasm</location>
    </subcellularLocation>
</comment>
<evidence type="ECO:0000313" key="8">
    <source>
        <dbReference type="Proteomes" id="UP000076079"/>
    </source>
</evidence>
<evidence type="ECO:0000256" key="2">
    <source>
        <dbReference type="ARBA" id="ARBA00022517"/>
    </source>
</evidence>
<keyword evidence="4 5" id="KW-0378">Hydrolase</keyword>
<accession>A0A143PNF9</accession>
<evidence type="ECO:0000256" key="1">
    <source>
        <dbReference type="ARBA" id="ARBA00022490"/>
    </source>
</evidence>
<evidence type="ECO:0000313" key="7">
    <source>
        <dbReference type="EMBL" id="AMY09638.1"/>
    </source>
</evidence>
<dbReference type="CDD" id="cd16964">
    <property type="entry name" value="YqgF"/>
    <property type="match status" value="1"/>
</dbReference>
<organism evidence="7 8">
    <name type="scientific">Luteitalea pratensis</name>
    <dbReference type="NCBI Taxonomy" id="1855912"/>
    <lineage>
        <taxon>Bacteria</taxon>
        <taxon>Pseudomonadati</taxon>
        <taxon>Acidobacteriota</taxon>
        <taxon>Vicinamibacteria</taxon>
        <taxon>Vicinamibacterales</taxon>
        <taxon>Vicinamibacteraceae</taxon>
        <taxon>Luteitalea</taxon>
    </lineage>
</organism>
<comment type="similarity">
    <text evidence="5">Belongs to the YqgF HJR family.</text>
</comment>
<dbReference type="KEGG" id="abac:LuPra_02860"/>
<proteinExistence type="inferred from homology"/>
<evidence type="ECO:0000259" key="6">
    <source>
        <dbReference type="SMART" id="SM00732"/>
    </source>
</evidence>
<name>A0A143PNF9_LUTPR</name>
<dbReference type="NCBIfam" id="TIGR00250">
    <property type="entry name" value="RNAse_H_YqgF"/>
    <property type="match status" value="1"/>
</dbReference>
<keyword evidence="3 5" id="KW-0540">Nuclease</keyword>
<feature type="domain" description="YqgF/RNase H-like" evidence="6">
    <location>
        <begin position="3"/>
        <end position="108"/>
    </location>
</feature>
<dbReference type="SUPFAM" id="SSF53098">
    <property type="entry name" value="Ribonuclease H-like"/>
    <property type="match status" value="1"/>
</dbReference>
<reference evidence="7 8" key="1">
    <citation type="journal article" date="2016" name="Genome Announc.">
        <title>First Complete Genome Sequence of a Subdivision 6 Acidobacterium Strain.</title>
        <authorList>
            <person name="Huang S."/>
            <person name="Vieira S."/>
            <person name="Bunk B."/>
            <person name="Riedel T."/>
            <person name="Sproer C."/>
            <person name="Overmann J."/>
        </authorList>
    </citation>
    <scope>NUCLEOTIDE SEQUENCE [LARGE SCALE GENOMIC DNA]</scope>
    <source>
        <strain evidence="8">DSM 100886 HEG_-6_39</strain>
    </source>
</reference>
<dbReference type="Pfam" id="PF03652">
    <property type="entry name" value="RuvX"/>
    <property type="match status" value="1"/>
</dbReference>
<dbReference type="HAMAP" id="MF_00651">
    <property type="entry name" value="Nuclease_YqgF"/>
    <property type="match status" value="1"/>
</dbReference>
<dbReference type="EMBL" id="CP015136">
    <property type="protein sequence ID" value="AMY09638.1"/>
    <property type="molecule type" value="Genomic_DNA"/>
</dbReference>
<evidence type="ECO:0000256" key="3">
    <source>
        <dbReference type="ARBA" id="ARBA00022722"/>
    </source>
</evidence>
<dbReference type="SMART" id="SM00732">
    <property type="entry name" value="YqgFc"/>
    <property type="match status" value="1"/>
</dbReference>